<dbReference type="Pfam" id="PF19535">
    <property type="entry name" value="DUF6060"/>
    <property type="match status" value="1"/>
</dbReference>
<keyword evidence="4" id="KW-1185">Reference proteome</keyword>
<feature type="chain" id="PRO_5021332519" evidence="2">
    <location>
        <begin position="27"/>
        <end position="253"/>
    </location>
</feature>
<evidence type="ECO:0000313" key="4">
    <source>
        <dbReference type="Proteomes" id="UP000319257"/>
    </source>
</evidence>
<dbReference type="Proteomes" id="UP000319257">
    <property type="component" value="Unassembled WGS sequence"/>
</dbReference>
<dbReference type="AlphaFoldDB" id="A0A507AS68"/>
<sequence length="253" mass="27532">MHTRNLLARGFVTIWALTSFAALSAAVCTEWAQITTETESDSNWSTRFSEKVDQQKCPETATTRCKFAGPKKYHVTIDPRLITNVTHLGLDSQERDAIFRLAADGYSKATNSTSRTAFVKLEGSVNTEELFATDSPILKFDPGFNTSLLFVPYMKTSIGKLGGCTNASLNGLQVSAAAPYLQRDSKSNESIIAGTWGSQGERSVPIQPSTTSATSPVTTSPPRPTSGTYKQMNATGIWAWWVPLALAWSAYCL</sequence>
<dbReference type="InParanoid" id="A0A507AS68"/>
<gene>
    <name evidence="3" type="ORF">E0L32_011038</name>
</gene>
<feature type="compositionally biased region" description="Low complexity" evidence="1">
    <location>
        <begin position="208"/>
        <end position="218"/>
    </location>
</feature>
<dbReference type="RefSeq" id="XP_030988761.1">
    <property type="nucleotide sequence ID" value="XM_031133723.1"/>
</dbReference>
<evidence type="ECO:0000256" key="1">
    <source>
        <dbReference type="SAM" id="MobiDB-lite"/>
    </source>
</evidence>
<protein>
    <submittedName>
        <fullName evidence="3">Uncharacterized protein</fullName>
    </submittedName>
</protein>
<organism evidence="3 4">
    <name type="scientific">Thyridium curvatum</name>
    <dbReference type="NCBI Taxonomy" id="1093900"/>
    <lineage>
        <taxon>Eukaryota</taxon>
        <taxon>Fungi</taxon>
        <taxon>Dikarya</taxon>
        <taxon>Ascomycota</taxon>
        <taxon>Pezizomycotina</taxon>
        <taxon>Sordariomycetes</taxon>
        <taxon>Sordariomycetidae</taxon>
        <taxon>Thyridiales</taxon>
        <taxon>Thyridiaceae</taxon>
        <taxon>Thyridium</taxon>
    </lineage>
</organism>
<name>A0A507AS68_9PEZI</name>
<dbReference type="OrthoDB" id="3558151at2759"/>
<evidence type="ECO:0000313" key="3">
    <source>
        <dbReference type="EMBL" id="TPX07050.1"/>
    </source>
</evidence>
<keyword evidence="2" id="KW-0732">Signal</keyword>
<reference evidence="3 4" key="1">
    <citation type="submission" date="2019-06" db="EMBL/GenBank/DDBJ databases">
        <title>Draft genome sequence of the filamentous fungus Phialemoniopsis curvata isolated from diesel fuel.</title>
        <authorList>
            <person name="Varaljay V.A."/>
            <person name="Lyon W.J."/>
            <person name="Crouch A.L."/>
            <person name="Drake C.E."/>
            <person name="Hollomon J.M."/>
            <person name="Nadeau L.J."/>
            <person name="Nunn H.S."/>
            <person name="Stevenson B.S."/>
            <person name="Bojanowski C.L."/>
            <person name="Crookes-Goodson W.J."/>
        </authorList>
    </citation>
    <scope>NUCLEOTIDE SEQUENCE [LARGE SCALE GENOMIC DNA]</scope>
    <source>
        <strain evidence="3 4">D216</strain>
    </source>
</reference>
<accession>A0A507AS68</accession>
<dbReference type="EMBL" id="SKBQ01000096">
    <property type="protein sequence ID" value="TPX07050.1"/>
    <property type="molecule type" value="Genomic_DNA"/>
</dbReference>
<feature type="region of interest" description="Disordered" evidence="1">
    <location>
        <begin position="198"/>
        <end position="228"/>
    </location>
</feature>
<evidence type="ECO:0000256" key="2">
    <source>
        <dbReference type="SAM" id="SignalP"/>
    </source>
</evidence>
<dbReference type="GeneID" id="41978485"/>
<feature type="signal peptide" evidence="2">
    <location>
        <begin position="1"/>
        <end position="26"/>
    </location>
</feature>
<proteinExistence type="predicted"/>
<comment type="caution">
    <text evidence="3">The sequence shown here is derived from an EMBL/GenBank/DDBJ whole genome shotgun (WGS) entry which is preliminary data.</text>
</comment>
<dbReference type="InterPro" id="IPR045702">
    <property type="entry name" value="DUF6060"/>
</dbReference>